<dbReference type="EMBL" id="JAHRIQ010081102">
    <property type="protein sequence ID" value="MEQ2246515.1"/>
    <property type="molecule type" value="Genomic_DNA"/>
</dbReference>
<gene>
    <name evidence="2" type="ORF">ILYODFUR_000094</name>
</gene>
<evidence type="ECO:0000313" key="2">
    <source>
        <dbReference type="EMBL" id="MEQ2246515.1"/>
    </source>
</evidence>
<organism evidence="2 3">
    <name type="scientific">Ilyodon furcidens</name>
    <name type="common">goldbreast splitfin</name>
    <dbReference type="NCBI Taxonomy" id="33524"/>
    <lineage>
        <taxon>Eukaryota</taxon>
        <taxon>Metazoa</taxon>
        <taxon>Chordata</taxon>
        <taxon>Craniata</taxon>
        <taxon>Vertebrata</taxon>
        <taxon>Euteleostomi</taxon>
        <taxon>Actinopterygii</taxon>
        <taxon>Neopterygii</taxon>
        <taxon>Teleostei</taxon>
        <taxon>Neoteleostei</taxon>
        <taxon>Acanthomorphata</taxon>
        <taxon>Ovalentaria</taxon>
        <taxon>Atherinomorphae</taxon>
        <taxon>Cyprinodontiformes</taxon>
        <taxon>Goodeidae</taxon>
        <taxon>Ilyodon</taxon>
    </lineage>
</organism>
<name>A0ABV0UQ20_9TELE</name>
<comment type="caution">
    <text evidence="2">The sequence shown here is derived from an EMBL/GenBank/DDBJ whole genome shotgun (WGS) entry which is preliminary data.</text>
</comment>
<accession>A0ABV0UQ20</accession>
<protein>
    <submittedName>
        <fullName evidence="2">Uncharacterized protein</fullName>
    </submittedName>
</protein>
<evidence type="ECO:0000313" key="3">
    <source>
        <dbReference type="Proteomes" id="UP001482620"/>
    </source>
</evidence>
<sequence length="146" mass="16126">MESGGESLLRSRNRAVNNLDGGSNPGRHPHGNGDNHITSNGKIEVEHVISKKLQLKRKAEGLKDDLLRQFESQVHDFMDSLIEESASLESTPLPAAFSPPLSDKERSKLGYCISSSTLKRYKCSDLWPLSFCPFSSCHNSARLASK</sequence>
<reference evidence="2 3" key="1">
    <citation type="submission" date="2021-06" db="EMBL/GenBank/DDBJ databases">
        <authorList>
            <person name="Palmer J.M."/>
        </authorList>
    </citation>
    <scope>NUCLEOTIDE SEQUENCE [LARGE SCALE GENOMIC DNA]</scope>
    <source>
        <strain evidence="3">if_2019</strain>
        <tissue evidence="2">Muscle</tissue>
    </source>
</reference>
<proteinExistence type="predicted"/>
<feature type="region of interest" description="Disordered" evidence="1">
    <location>
        <begin position="1"/>
        <end position="41"/>
    </location>
</feature>
<keyword evidence="3" id="KW-1185">Reference proteome</keyword>
<evidence type="ECO:0000256" key="1">
    <source>
        <dbReference type="SAM" id="MobiDB-lite"/>
    </source>
</evidence>
<dbReference type="Proteomes" id="UP001482620">
    <property type="component" value="Unassembled WGS sequence"/>
</dbReference>